<feature type="transmembrane region" description="Helical" evidence="1">
    <location>
        <begin position="463"/>
        <end position="484"/>
    </location>
</feature>
<dbReference type="HOGENOM" id="CLU_025319_1_0_11"/>
<organism evidence="2 3">
    <name type="scientific">Corynebacterium durum F0235</name>
    <dbReference type="NCBI Taxonomy" id="1035195"/>
    <lineage>
        <taxon>Bacteria</taxon>
        <taxon>Bacillati</taxon>
        <taxon>Actinomycetota</taxon>
        <taxon>Actinomycetes</taxon>
        <taxon>Mycobacteriales</taxon>
        <taxon>Corynebacteriaceae</taxon>
        <taxon>Corynebacterium</taxon>
    </lineage>
</organism>
<dbReference type="PATRIC" id="fig|1035195.3.peg.1347"/>
<gene>
    <name evidence="2" type="ORF">HMPREF9997_01495</name>
</gene>
<dbReference type="eggNOG" id="ENOG502Z89R">
    <property type="taxonomic scope" value="Bacteria"/>
</dbReference>
<evidence type="ECO:0000313" key="3">
    <source>
        <dbReference type="Proteomes" id="UP000010445"/>
    </source>
</evidence>
<keyword evidence="1" id="KW-1133">Transmembrane helix</keyword>
<keyword evidence="1" id="KW-0812">Transmembrane</keyword>
<feature type="transmembrane region" description="Helical" evidence="1">
    <location>
        <begin position="431"/>
        <end position="457"/>
    </location>
</feature>
<comment type="caution">
    <text evidence="2">The sequence shown here is derived from an EMBL/GenBank/DDBJ whole genome shotgun (WGS) entry which is preliminary data.</text>
</comment>
<dbReference type="STRING" id="1035195.HMPREF9997_01495"/>
<feature type="transmembrane region" description="Helical" evidence="1">
    <location>
        <begin position="385"/>
        <end position="410"/>
    </location>
</feature>
<dbReference type="AlphaFoldDB" id="L1MGV9"/>
<feature type="transmembrane region" description="Helical" evidence="1">
    <location>
        <begin position="211"/>
        <end position="230"/>
    </location>
</feature>
<sequence length="509" mass="53744">MIMSVLVFVYALLGLFSIGAMTAFAMHEGAYAAVAGAVGVGTLAYLLASVMMPSGESQLSPESFAIYPIRAKELIGGFALAAIAQSRGVAALMCTIGTTLFVFVPLIVDGKGWLIAVIIPAMILQFLITIVLGLCLTTALGGTSTRASKERMTIIGTFLAFIGYFAFMAMINSDSSGNMNLGQLGRYIMWTPLGAAGGVISGAADGNAVTALGCLLIAALTFGIALWFWLRGVANQLEAPLESVQKTNKRKEKAATTGVPLLLPGLRYGLGSMIYSRALVYSRRDSRLLGSFLLMPVFSIYFLYMGAVQQPGTEYLGAFVIALLGSALAANDFGYDGPANWLHISANVPARTLVPARHFASMTIGYLFLTGYLIAMNILANNHVLALILTPCFLGLAMSGGAVGVILSSYNPFPVAKPGTNPWQDKSSFSAGALISSFASLLIGWIPSAPGVALVLIGHSTGMIWLTAVGMIVAIAFPATLYFFAIKAATKRVTVHYPEIFERVRSFAS</sequence>
<reference evidence="2 3" key="1">
    <citation type="submission" date="2012-05" db="EMBL/GenBank/DDBJ databases">
        <authorList>
            <person name="Weinstock G."/>
            <person name="Sodergren E."/>
            <person name="Lobos E.A."/>
            <person name="Fulton L."/>
            <person name="Fulton R."/>
            <person name="Courtney L."/>
            <person name="Fronick C."/>
            <person name="O'Laughlin M."/>
            <person name="Godfrey J."/>
            <person name="Wilson R.M."/>
            <person name="Miner T."/>
            <person name="Farmer C."/>
            <person name="Delehaunty K."/>
            <person name="Cordes M."/>
            <person name="Minx P."/>
            <person name="Tomlinson C."/>
            <person name="Chen J."/>
            <person name="Wollam A."/>
            <person name="Pepin K.H."/>
            <person name="Bhonagiri V."/>
            <person name="Zhang X."/>
            <person name="Suruliraj S."/>
            <person name="Warren W."/>
            <person name="Mitreva M."/>
            <person name="Mardis E.R."/>
            <person name="Wilson R.K."/>
        </authorList>
    </citation>
    <scope>NUCLEOTIDE SEQUENCE [LARGE SCALE GENOMIC DNA]</scope>
    <source>
        <strain evidence="2 3">F0235</strain>
    </source>
</reference>
<feature type="transmembrane region" description="Helical" evidence="1">
    <location>
        <begin position="114"/>
        <end position="140"/>
    </location>
</feature>
<feature type="transmembrane region" description="Helical" evidence="1">
    <location>
        <begin position="315"/>
        <end position="335"/>
    </location>
</feature>
<name>L1MGV9_9CORY</name>
<protein>
    <submittedName>
        <fullName evidence="2">Uncharacterized protein</fullName>
    </submittedName>
</protein>
<feature type="transmembrane region" description="Helical" evidence="1">
    <location>
        <begin position="288"/>
        <end position="309"/>
    </location>
</feature>
<proteinExistence type="predicted"/>
<keyword evidence="1" id="KW-0472">Membrane</keyword>
<accession>L1MGV9</accession>
<dbReference type="Proteomes" id="UP000010445">
    <property type="component" value="Unassembled WGS sequence"/>
</dbReference>
<feature type="transmembrane region" description="Helical" evidence="1">
    <location>
        <begin position="89"/>
        <end position="108"/>
    </location>
</feature>
<evidence type="ECO:0000256" key="1">
    <source>
        <dbReference type="SAM" id="Phobius"/>
    </source>
</evidence>
<dbReference type="EMBL" id="AMEM01000018">
    <property type="protein sequence ID" value="EKX90280.1"/>
    <property type="molecule type" value="Genomic_DNA"/>
</dbReference>
<feature type="transmembrane region" description="Helical" evidence="1">
    <location>
        <begin position="152"/>
        <end position="172"/>
    </location>
</feature>
<evidence type="ECO:0000313" key="2">
    <source>
        <dbReference type="EMBL" id="EKX90280.1"/>
    </source>
</evidence>
<feature type="transmembrane region" description="Helical" evidence="1">
    <location>
        <begin position="356"/>
        <end position="379"/>
    </location>
</feature>
<keyword evidence="3" id="KW-1185">Reference proteome</keyword>
<feature type="transmembrane region" description="Helical" evidence="1">
    <location>
        <begin position="30"/>
        <end position="48"/>
    </location>
</feature>